<dbReference type="OrthoDB" id="8971053at2"/>
<dbReference type="Proteomes" id="UP000076852">
    <property type="component" value="Chromosome 2"/>
</dbReference>
<reference evidence="1 2" key="1">
    <citation type="journal article" date="2016" name="Gene">
        <title>PacBio SMRT assembly of a complex multi-replicon genome reveals chlorocatechol degradative operon in a region of genome plasticity.</title>
        <authorList>
            <person name="Ricker N."/>
            <person name="Shen S.Y."/>
            <person name="Goordial J."/>
            <person name="Jin S."/>
            <person name="Fulthorpe R.R."/>
        </authorList>
    </citation>
    <scope>NUCLEOTIDE SEQUENCE [LARGE SCALE GENOMIC DNA]</scope>
    <source>
        <strain evidence="1 2">OLGA172</strain>
    </source>
</reference>
<keyword evidence="2" id="KW-1185">Reference proteome</keyword>
<organism evidence="1 2">
    <name type="scientific">Paraburkholderia phytofirmans OLGA172</name>
    <dbReference type="NCBI Taxonomy" id="1417228"/>
    <lineage>
        <taxon>Bacteria</taxon>
        <taxon>Pseudomonadati</taxon>
        <taxon>Pseudomonadota</taxon>
        <taxon>Betaproteobacteria</taxon>
        <taxon>Burkholderiales</taxon>
        <taxon>Burkholderiaceae</taxon>
        <taxon>Paraburkholderia</taxon>
    </lineage>
</organism>
<evidence type="ECO:0000313" key="2">
    <source>
        <dbReference type="Proteomes" id="UP000076852"/>
    </source>
</evidence>
<sequence>MVETDVYKIIPPAIVAQAIRASLLVLPPAAERAFHIVEVSSNFRSIIFPRFENMFHIAIIIVYLIEK</sequence>
<gene>
    <name evidence="1" type="ORF">AYM40_33650</name>
</gene>
<dbReference type="RefSeq" id="WP_063500265.1">
    <property type="nucleotide sequence ID" value="NZ_CP014579.1"/>
</dbReference>
<accession>A0A160FVB4</accession>
<dbReference type="AlphaFoldDB" id="A0A160FVB4"/>
<protein>
    <submittedName>
        <fullName evidence="1">Uncharacterized protein</fullName>
    </submittedName>
</protein>
<name>A0A160FVB4_9BURK</name>
<proteinExistence type="predicted"/>
<evidence type="ECO:0000313" key="1">
    <source>
        <dbReference type="EMBL" id="ANB77062.1"/>
    </source>
</evidence>
<dbReference type="KEGG" id="buz:AYM40_33650"/>
<dbReference type="EMBL" id="CP014579">
    <property type="protein sequence ID" value="ANB77062.1"/>
    <property type="molecule type" value="Genomic_DNA"/>
</dbReference>